<dbReference type="SUPFAM" id="SSF56784">
    <property type="entry name" value="HAD-like"/>
    <property type="match status" value="1"/>
</dbReference>
<organism evidence="1 2">
    <name type="scientific">Blautia argi</name>
    <dbReference type="NCBI Taxonomy" id="1912897"/>
    <lineage>
        <taxon>Bacteria</taxon>
        <taxon>Bacillati</taxon>
        <taxon>Bacillota</taxon>
        <taxon>Clostridia</taxon>
        <taxon>Lachnospirales</taxon>
        <taxon>Lachnospiraceae</taxon>
        <taxon>Blautia</taxon>
    </lineage>
</organism>
<evidence type="ECO:0000313" key="1">
    <source>
        <dbReference type="EMBL" id="AWY98513.1"/>
    </source>
</evidence>
<dbReference type="OrthoDB" id="9816564at2"/>
<dbReference type="KEGG" id="blau:DQQ01_10525"/>
<sequence>MQIIEKIYNVAVNQNPEIAFRYQRYRKKVSGKGRIRAWIYLIKLNIQYHVFKKNPAGSIGTDEFYENKKLNRKQSESVEQKRDTPKELVEKLVQYDVISFDVFDTLIFRPFSEPGDLFHMAGQKLEYMDFARIRMEMEEKSRKKKQKYQGNREVSYEDIWQTMEEETGIPREMGMQAEWECEKTYCFGNPYMLEVVGALQKLGKKMIVISDMYLGEKYLKELLRNCGYPEFFSYFVSCDYGASKNQGNLYEIVKEKTGRKFTYIHIGDNKESDIKQARQHQFDTWYYPNVNGLGRKYRAEDMSAIIGSMYRGLVDAHLHCGISSYSKAYEFGFVYGGLFVLGYCKWIHDWAEKYEIDKILFLARDGEILSKVYRKMYPQETQKWNYVYWSRLAAVKMSANYYKYDYFRRFLYHKVNQNYTMKQIFASMELEDMLPEMEGYTEEAVLTDRNVEIVKEFLQKHWNEVLRHYEGQIAAGKEYYEPILRNCKRAVAVDVGWAGSGAIALNYVVNHIWNLNCEILGLIAGSNSIHNQEPDASQGFFYEQKLDSYMFSQTKNRDAWKVHNPGKGHNVIVELLLCSESPSFRGFTEKEERYCFCEKRKEIHVQEVQRGILDFAEIFQERIGTVPEISGRDAFAPIELLYRNQEWLEDVISLEKFQMNLE</sequence>
<dbReference type="InterPro" id="IPR006439">
    <property type="entry name" value="HAD-SF_hydro_IA"/>
</dbReference>
<dbReference type="Gene3D" id="3.40.50.1000">
    <property type="entry name" value="HAD superfamily/HAD-like"/>
    <property type="match status" value="1"/>
</dbReference>
<accession>A0A2Z4UBR5</accession>
<proteinExistence type="predicted"/>
<dbReference type="AlphaFoldDB" id="A0A2Z4UBR5"/>
<gene>
    <name evidence="1" type="ORF">DQQ01_10525</name>
</gene>
<protein>
    <recommendedName>
        <fullName evidence="3">HAD family hydrolase</fullName>
    </recommendedName>
</protein>
<evidence type="ECO:0008006" key="3">
    <source>
        <dbReference type="Google" id="ProtNLM"/>
    </source>
</evidence>
<dbReference type="RefSeq" id="WP_111920001.1">
    <property type="nucleotide sequence ID" value="NZ_CP030280.1"/>
</dbReference>
<evidence type="ECO:0000313" key="2">
    <source>
        <dbReference type="Proteomes" id="UP000250003"/>
    </source>
</evidence>
<dbReference type="InterPro" id="IPR036412">
    <property type="entry name" value="HAD-like_sf"/>
</dbReference>
<dbReference type="NCBIfam" id="TIGR01549">
    <property type="entry name" value="HAD-SF-IA-v1"/>
    <property type="match status" value="1"/>
</dbReference>
<dbReference type="EMBL" id="CP030280">
    <property type="protein sequence ID" value="AWY98513.1"/>
    <property type="molecule type" value="Genomic_DNA"/>
</dbReference>
<keyword evidence="2" id="KW-1185">Reference proteome</keyword>
<dbReference type="Gene3D" id="1.10.150.400">
    <property type="match status" value="1"/>
</dbReference>
<reference evidence="2" key="1">
    <citation type="submission" date="2018-06" db="EMBL/GenBank/DDBJ databases">
        <title>Description of Blautia argi sp. nov., a new anaerobic isolated from dog feces.</title>
        <authorList>
            <person name="Chang Y.-H."/>
            <person name="Paek J."/>
            <person name="Shin Y."/>
        </authorList>
    </citation>
    <scope>NUCLEOTIDE SEQUENCE [LARGE SCALE GENOMIC DNA]</scope>
    <source>
        <strain evidence="2">KCTC 15426</strain>
    </source>
</reference>
<dbReference type="InterPro" id="IPR023214">
    <property type="entry name" value="HAD_sf"/>
</dbReference>
<name>A0A2Z4UBR5_9FIRM</name>
<dbReference type="Proteomes" id="UP000250003">
    <property type="component" value="Chromosome"/>
</dbReference>